<proteinExistence type="predicted"/>
<dbReference type="AlphaFoldDB" id="A0A848D993"/>
<protein>
    <submittedName>
        <fullName evidence="1">Uncharacterized protein</fullName>
    </submittedName>
</protein>
<comment type="caution">
    <text evidence="1">The sequence shown here is derived from an EMBL/GenBank/DDBJ whole genome shotgun (WGS) entry which is preliminary data.</text>
</comment>
<name>A0A848D993_9EURY</name>
<gene>
    <name evidence="1" type="ORF">GIS02_03785</name>
</gene>
<accession>A0A848D993</accession>
<evidence type="ECO:0000313" key="2">
    <source>
        <dbReference type="Proteomes" id="UP000606580"/>
    </source>
</evidence>
<evidence type="ECO:0000313" key="1">
    <source>
        <dbReference type="EMBL" id="NMG83310.1"/>
    </source>
</evidence>
<dbReference type="Proteomes" id="UP000606580">
    <property type="component" value="Unassembled WGS sequence"/>
</dbReference>
<dbReference type="EMBL" id="WNEG01000074">
    <property type="protein sequence ID" value="NMG83310.1"/>
    <property type="molecule type" value="Genomic_DNA"/>
</dbReference>
<reference evidence="1" key="1">
    <citation type="journal article" date="2020" name="MBio">
        <title>'Candidatus Ethanoperedens,' a Thermophilic Genus of Archaea Mediating the Anaerobic Oxidation of Ethane.</title>
        <authorList>
            <person name="Hahn C.J."/>
            <person name="Laso-Perez R."/>
            <person name="Vulcano F."/>
            <person name="Vaziourakis K.M."/>
            <person name="Stokke R."/>
            <person name="Steen I.H."/>
            <person name="Teske A."/>
            <person name="Boetius A."/>
            <person name="Liebeke M."/>
            <person name="Amann R."/>
            <person name="Knittel K."/>
            <person name="Wegener G."/>
        </authorList>
    </citation>
    <scope>NUCLEOTIDE SEQUENCE</scope>
    <source>
        <strain evidence="1">GoM-Arc1-LC-WB58</strain>
    </source>
</reference>
<organism evidence="1 2">
    <name type="scientific">Candidatus Ethanoperedens thermophilum</name>
    <dbReference type="NCBI Taxonomy" id="2766897"/>
    <lineage>
        <taxon>Archaea</taxon>
        <taxon>Methanobacteriati</taxon>
        <taxon>Methanobacteriota</taxon>
        <taxon>Stenosarchaea group</taxon>
        <taxon>Methanomicrobia</taxon>
        <taxon>Methanosarcinales</taxon>
        <taxon>Methanosarcinales incertae sedis</taxon>
        <taxon>GOM Arc I cluster</taxon>
        <taxon>Candidatus Ethanoperedens</taxon>
    </lineage>
</organism>
<sequence length="197" mass="23258">MIQVFIEGGYYIQTQISDFNTITPSAIKYCKPSDIWFAKKKRKCIKARIVSRLKKIFHDIKIGIQKGLSDFQNLPGKIINRVHQYIPNLKTPVCKMTDGCELSEIEKFLYSNYSDYKGDLRHLFLFYDWNKVNEIQRNYSIDTRDYNHISVLKSHILVCKRHCRTYTDLIEELHENEKLVEVCGFAPGIDSYKNNYQ</sequence>